<sequence length="181" mass="20411">MEGIFPFKKDVQEQHDSDTSSQYHFSYDDLIMPSYNSVPVDFSSEDHRVLPPTNVDIEEADNGVDVVSPHAVLGAGSNTNIEVIPSTVTEQPNTADTADIRRSTRGSKPPIWHKDYVVKAVTWRYLRRRKTLIGANSEVAVSESRVCTGKVVIFFLTPKTLLHSFSTTFRLYEGWRSAYDL</sequence>
<dbReference type="OrthoDB" id="1938465at2759"/>
<feature type="region of interest" description="Disordered" evidence="1">
    <location>
        <begin position="1"/>
        <end position="20"/>
    </location>
</feature>
<organism evidence="2 3">
    <name type="scientific">Solanum commersonii</name>
    <name type="common">Commerson's wild potato</name>
    <name type="synonym">Commerson's nightshade</name>
    <dbReference type="NCBI Taxonomy" id="4109"/>
    <lineage>
        <taxon>Eukaryota</taxon>
        <taxon>Viridiplantae</taxon>
        <taxon>Streptophyta</taxon>
        <taxon>Embryophyta</taxon>
        <taxon>Tracheophyta</taxon>
        <taxon>Spermatophyta</taxon>
        <taxon>Magnoliopsida</taxon>
        <taxon>eudicotyledons</taxon>
        <taxon>Gunneridae</taxon>
        <taxon>Pentapetalae</taxon>
        <taxon>asterids</taxon>
        <taxon>lamiids</taxon>
        <taxon>Solanales</taxon>
        <taxon>Solanaceae</taxon>
        <taxon>Solanoideae</taxon>
        <taxon>Solaneae</taxon>
        <taxon>Solanum</taxon>
    </lineage>
</organism>
<evidence type="ECO:0000313" key="3">
    <source>
        <dbReference type="Proteomes" id="UP000824120"/>
    </source>
</evidence>
<evidence type="ECO:0000313" key="2">
    <source>
        <dbReference type="EMBL" id="KAG5602931.1"/>
    </source>
</evidence>
<proteinExistence type="predicted"/>
<keyword evidence="3" id="KW-1185">Reference proteome</keyword>
<dbReference type="Proteomes" id="UP000824120">
    <property type="component" value="Chromosome 6"/>
</dbReference>
<reference evidence="2 3" key="1">
    <citation type="submission" date="2020-09" db="EMBL/GenBank/DDBJ databases">
        <title>De no assembly of potato wild relative species, Solanum commersonii.</title>
        <authorList>
            <person name="Cho K."/>
        </authorList>
    </citation>
    <scope>NUCLEOTIDE SEQUENCE [LARGE SCALE GENOMIC DNA]</scope>
    <source>
        <strain evidence="2">LZ3.2</strain>
        <tissue evidence="2">Leaf</tissue>
    </source>
</reference>
<feature type="compositionally biased region" description="Basic and acidic residues" evidence="1">
    <location>
        <begin position="7"/>
        <end position="18"/>
    </location>
</feature>
<comment type="caution">
    <text evidence="2">The sequence shown here is derived from an EMBL/GenBank/DDBJ whole genome shotgun (WGS) entry which is preliminary data.</text>
</comment>
<name>A0A9J5YQA7_SOLCO</name>
<dbReference type="EMBL" id="JACXVP010000006">
    <property type="protein sequence ID" value="KAG5602931.1"/>
    <property type="molecule type" value="Genomic_DNA"/>
</dbReference>
<gene>
    <name evidence="2" type="ORF">H5410_034301</name>
</gene>
<evidence type="ECO:0000256" key="1">
    <source>
        <dbReference type="SAM" id="MobiDB-lite"/>
    </source>
</evidence>
<accession>A0A9J5YQA7</accession>
<protein>
    <submittedName>
        <fullName evidence="2">Uncharacterized protein</fullName>
    </submittedName>
</protein>
<dbReference type="AlphaFoldDB" id="A0A9J5YQA7"/>